<organism evidence="1 2">
    <name type="scientific">Myotis davidii</name>
    <name type="common">David's myotis</name>
    <dbReference type="NCBI Taxonomy" id="225400"/>
    <lineage>
        <taxon>Eukaryota</taxon>
        <taxon>Metazoa</taxon>
        <taxon>Chordata</taxon>
        <taxon>Craniata</taxon>
        <taxon>Vertebrata</taxon>
        <taxon>Euteleostomi</taxon>
        <taxon>Mammalia</taxon>
        <taxon>Eutheria</taxon>
        <taxon>Laurasiatheria</taxon>
        <taxon>Chiroptera</taxon>
        <taxon>Yangochiroptera</taxon>
        <taxon>Vespertilionidae</taxon>
        <taxon>Myotis</taxon>
    </lineage>
</organism>
<accession>L5LY25</accession>
<dbReference type="EMBL" id="KB106582">
    <property type="protein sequence ID" value="ELK30925.1"/>
    <property type="molecule type" value="Genomic_DNA"/>
</dbReference>
<keyword evidence="2" id="KW-1185">Reference proteome</keyword>
<protein>
    <submittedName>
        <fullName evidence="1">Uncharacterized protein</fullName>
    </submittedName>
</protein>
<dbReference type="AlphaFoldDB" id="L5LY25"/>
<proteinExistence type="predicted"/>
<reference evidence="2" key="1">
    <citation type="journal article" date="2013" name="Science">
        <title>Comparative analysis of bat genomes provides insight into the evolution of flight and immunity.</title>
        <authorList>
            <person name="Zhang G."/>
            <person name="Cowled C."/>
            <person name="Shi Z."/>
            <person name="Huang Z."/>
            <person name="Bishop-Lilly K.A."/>
            <person name="Fang X."/>
            <person name="Wynne J.W."/>
            <person name="Xiong Z."/>
            <person name="Baker M.L."/>
            <person name="Zhao W."/>
            <person name="Tachedjian M."/>
            <person name="Zhu Y."/>
            <person name="Zhou P."/>
            <person name="Jiang X."/>
            <person name="Ng J."/>
            <person name="Yang L."/>
            <person name="Wu L."/>
            <person name="Xiao J."/>
            <person name="Feng Y."/>
            <person name="Chen Y."/>
            <person name="Sun X."/>
            <person name="Zhang Y."/>
            <person name="Marsh G.A."/>
            <person name="Crameri G."/>
            <person name="Broder C.C."/>
            <person name="Frey K.G."/>
            <person name="Wang L.F."/>
            <person name="Wang J."/>
        </authorList>
    </citation>
    <scope>NUCLEOTIDE SEQUENCE [LARGE SCALE GENOMIC DNA]</scope>
</reference>
<gene>
    <name evidence="1" type="ORF">MDA_GLEAN10021188</name>
</gene>
<evidence type="ECO:0000313" key="2">
    <source>
        <dbReference type="Proteomes" id="UP000010556"/>
    </source>
</evidence>
<name>L5LY25_MYODS</name>
<sequence>MLNAGADVMHTCHLQRNSSSTDLADKVTLGSPQVGHRPRYHRRATAHQIAADTAETPWPAQKQLLWVPEAFHCRHALQKTPLKGEDMLPPTETMQTQADTRFERQDLVTHTWRKAKEEANVINRGSRRECRCPIFMAVEETQVEHAMQINRQQRWRLICILQAGRDSAILPPMLPSGPAICDPGLRASLCDPTQGGWAVQQRSAGQPRHPVCYLPGVSHVRPNSGRCPNPRIGSAVCETQGGGAGTEGSGLPSATFGAGLSQQVVIS</sequence>
<evidence type="ECO:0000313" key="1">
    <source>
        <dbReference type="EMBL" id="ELK30925.1"/>
    </source>
</evidence>
<dbReference type="Proteomes" id="UP000010556">
    <property type="component" value="Unassembled WGS sequence"/>
</dbReference>